<dbReference type="Gene3D" id="3.40.10.10">
    <property type="entry name" value="DNA Methylphosphotriester Repair Domain"/>
    <property type="match status" value="1"/>
</dbReference>
<dbReference type="SMART" id="SM00342">
    <property type="entry name" value="HTH_ARAC"/>
    <property type="match status" value="1"/>
</dbReference>
<dbReference type="PIRSF" id="PIRSF000408">
    <property type="entry name" value="Alkyltransferas_AdaA"/>
    <property type="match status" value="1"/>
</dbReference>
<feature type="domain" description="HTH araC/xylS-type" evidence="7">
    <location>
        <begin position="86"/>
        <end position="184"/>
    </location>
</feature>
<dbReference type="PANTHER" id="PTHR43280">
    <property type="entry name" value="ARAC-FAMILY TRANSCRIPTIONAL REGULATOR"/>
    <property type="match status" value="1"/>
</dbReference>
<keyword evidence="3" id="KW-0805">Transcription regulation</keyword>
<evidence type="ECO:0000256" key="4">
    <source>
        <dbReference type="ARBA" id="ARBA00023125"/>
    </source>
</evidence>
<dbReference type="Proteomes" id="UP001527202">
    <property type="component" value="Unassembled WGS sequence"/>
</dbReference>
<proteinExistence type="predicted"/>
<dbReference type="Proteomes" id="UP000288943">
    <property type="component" value="Chromosome"/>
</dbReference>
<dbReference type="InterPro" id="IPR018060">
    <property type="entry name" value="HTH_AraC"/>
</dbReference>
<dbReference type="PRINTS" id="PR00032">
    <property type="entry name" value="HTHARAC"/>
</dbReference>
<dbReference type="KEGG" id="pchi:PC41400_28640"/>
<dbReference type="InterPro" id="IPR009057">
    <property type="entry name" value="Homeodomain-like_sf"/>
</dbReference>
<reference evidence="8 11" key="2">
    <citation type="submission" date="2022-05" db="EMBL/GenBank/DDBJ databases">
        <title>Genome Sequencing of Bee-Associated Microbes.</title>
        <authorList>
            <person name="Dunlap C."/>
        </authorList>
    </citation>
    <scope>NUCLEOTIDE SEQUENCE [LARGE SCALE GENOMIC DNA]</scope>
    <source>
        <strain evidence="8 11">NRRL B-23120</strain>
    </source>
</reference>
<evidence type="ECO:0000313" key="9">
    <source>
        <dbReference type="EMBL" id="QAV21427.1"/>
    </source>
</evidence>
<dbReference type="EMBL" id="CP026520">
    <property type="protein sequence ID" value="QAV21427.1"/>
    <property type="molecule type" value="Genomic_DNA"/>
</dbReference>
<dbReference type="Gene3D" id="1.10.10.60">
    <property type="entry name" value="Homeodomain-like"/>
    <property type="match status" value="2"/>
</dbReference>
<evidence type="ECO:0000313" key="8">
    <source>
        <dbReference type="EMBL" id="MCY9598045.1"/>
    </source>
</evidence>
<keyword evidence="2" id="KW-0489">Methyltransferase</keyword>
<evidence type="ECO:0000259" key="7">
    <source>
        <dbReference type="PROSITE" id="PS01124"/>
    </source>
</evidence>
<accession>A0A410X498</accession>
<dbReference type="GO" id="GO:0008168">
    <property type="term" value="F:methyltransferase activity"/>
    <property type="evidence" value="ECO:0007669"/>
    <property type="project" value="UniProtKB-KW"/>
</dbReference>
<organism evidence="9 10">
    <name type="scientific">Paenibacillus chitinolyticus</name>
    <dbReference type="NCBI Taxonomy" id="79263"/>
    <lineage>
        <taxon>Bacteria</taxon>
        <taxon>Bacillati</taxon>
        <taxon>Bacillota</taxon>
        <taxon>Bacilli</taxon>
        <taxon>Bacillales</taxon>
        <taxon>Paenibacillaceae</taxon>
        <taxon>Paenibacillus</taxon>
    </lineage>
</organism>
<sequence length="189" mass="21203">MNKDAIFKSVYETILSRDTRHDGQYYVGITSTGIFCRPSCRSRTPKPENVRVYDSIERALEAGFRPCKRCKPENPSPHGPDAELAETVLGLIRTRYGENLTLHGLASELNISPYHLQRTFKRTTGISPSRQLLLTRMEEAKHRLARSEQPIGEIAAAVGFRSASHFSAVFHKTAGCTPNEFREQNAPNS</sequence>
<comment type="cofactor">
    <cofactor evidence="1">
        <name>Zn(2+)</name>
        <dbReference type="ChEBI" id="CHEBI:29105"/>
    </cofactor>
</comment>
<name>A0A410X498_9BACL</name>
<dbReference type="GO" id="GO:0032259">
    <property type="term" value="P:methylation"/>
    <property type="evidence" value="ECO:0007669"/>
    <property type="project" value="UniProtKB-KW"/>
</dbReference>
<dbReference type="SUPFAM" id="SSF46689">
    <property type="entry name" value="Homeodomain-like"/>
    <property type="match status" value="2"/>
</dbReference>
<evidence type="ECO:0000313" key="10">
    <source>
        <dbReference type="Proteomes" id="UP000288943"/>
    </source>
</evidence>
<dbReference type="InterPro" id="IPR020449">
    <property type="entry name" value="Tscrpt_reg_AraC-type_HTH"/>
</dbReference>
<dbReference type="PROSITE" id="PS01124">
    <property type="entry name" value="HTH_ARAC_FAMILY_2"/>
    <property type="match status" value="1"/>
</dbReference>
<keyword evidence="6" id="KW-0804">Transcription</keyword>
<keyword evidence="2" id="KW-0808">Transferase</keyword>
<dbReference type="InterPro" id="IPR016220">
    <property type="entry name" value="Me-P-triester_DNA_alkyl-Trfase"/>
</dbReference>
<dbReference type="GeneID" id="95378763"/>
<dbReference type="EMBL" id="JAMDMJ010000027">
    <property type="protein sequence ID" value="MCY9598045.1"/>
    <property type="molecule type" value="Genomic_DNA"/>
</dbReference>
<dbReference type="GO" id="GO:0006281">
    <property type="term" value="P:DNA repair"/>
    <property type="evidence" value="ECO:0007669"/>
    <property type="project" value="InterPro"/>
</dbReference>
<keyword evidence="11" id="KW-1185">Reference proteome</keyword>
<dbReference type="AlphaFoldDB" id="A0A410X498"/>
<evidence type="ECO:0000256" key="6">
    <source>
        <dbReference type="ARBA" id="ARBA00023163"/>
    </source>
</evidence>
<dbReference type="InterPro" id="IPR035451">
    <property type="entry name" value="Ada-like_dom_sf"/>
</dbReference>
<evidence type="ECO:0000256" key="1">
    <source>
        <dbReference type="ARBA" id="ARBA00001947"/>
    </source>
</evidence>
<dbReference type="OrthoDB" id="9802228at2"/>
<dbReference type="PANTHER" id="PTHR43280:SF28">
    <property type="entry name" value="HTH-TYPE TRANSCRIPTIONAL ACTIVATOR RHAS"/>
    <property type="match status" value="1"/>
</dbReference>
<protein>
    <submittedName>
        <fullName evidence="9">AraC family transcriptional regulator</fullName>
    </submittedName>
    <submittedName>
        <fullName evidence="8">Helix-turn-helix domain-containing protein</fullName>
    </submittedName>
</protein>
<evidence type="ECO:0000256" key="5">
    <source>
        <dbReference type="ARBA" id="ARBA00023159"/>
    </source>
</evidence>
<reference evidence="9 10" key="1">
    <citation type="submission" date="2018-01" db="EMBL/GenBank/DDBJ databases">
        <title>The whole genome sequencing and assembly of Paenibacillus chitinolyticus KCCM 41400 strain.</title>
        <authorList>
            <person name="Kim J.-Y."/>
            <person name="Park M.-K."/>
            <person name="Lee Y.-J."/>
            <person name="Yi H."/>
            <person name="Bahn Y.-S."/>
            <person name="Kim J.F."/>
            <person name="Lee D.-W."/>
        </authorList>
    </citation>
    <scope>NUCLEOTIDE SEQUENCE [LARGE SCALE GENOMIC DNA]</scope>
    <source>
        <strain evidence="9 10">KCCM 41400</strain>
    </source>
</reference>
<dbReference type="GO" id="GO:0043565">
    <property type="term" value="F:sequence-specific DNA binding"/>
    <property type="evidence" value="ECO:0007669"/>
    <property type="project" value="InterPro"/>
</dbReference>
<keyword evidence="4" id="KW-0238">DNA-binding</keyword>
<dbReference type="SUPFAM" id="SSF57884">
    <property type="entry name" value="Ada DNA repair protein, N-terminal domain (N-Ada 10)"/>
    <property type="match status" value="1"/>
</dbReference>
<evidence type="ECO:0000256" key="3">
    <source>
        <dbReference type="ARBA" id="ARBA00023015"/>
    </source>
</evidence>
<gene>
    <name evidence="8" type="ORF">M5X16_20020</name>
    <name evidence="9" type="ORF">PC41400_28640</name>
</gene>
<evidence type="ECO:0000256" key="2">
    <source>
        <dbReference type="ARBA" id="ARBA00022603"/>
    </source>
</evidence>
<dbReference type="RefSeq" id="WP_042234367.1">
    <property type="nucleotide sequence ID" value="NZ_CP026520.1"/>
</dbReference>
<dbReference type="InterPro" id="IPR004026">
    <property type="entry name" value="Ada_DNA_repair_Zn-bd"/>
</dbReference>
<dbReference type="GO" id="GO:0003700">
    <property type="term" value="F:DNA-binding transcription factor activity"/>
    <property type="evidence" value="ECO:0007669"/>
    <property type="project" value="InterPro"/>
</dbReference>
<keyword evidence="5" id="KW-0010">Activator</keyword>
<dbReference type="Pfam" id="PF02805">
    <property type="entry name" value="Ada_Zn_binding"/>
    <property type="match status" value="1"/>
</dbReference>
<dbReference type="Pfam" id="PF12833">
    <property type="entry name" value="HTH_18"/>
    <property type="match status" value="1"/>
</dbReference>
<evidence type="ECO:0000313" key="11">
    <source>
        <dbReference type="Proteomes" id="UP001527202"/>
    </source>
</evidence>
<dbReference type="GO" id="GO:0008270">
    <property type="term" value="F:zinc ion binding"/>
    <property type="evidence" value="ECO:0007669"/>
    <property type="project" value="InterPro"/>
</dbReference>